<dbReference type="InterPro" id="IPR016187">
    <property type="entry name" value="CTDL_fold"/>
</dbReference>
<name>A0A8C8DLX8_9TELE</name>
<dbReference type="SUPFAM" id="SSF69848">
    <property type="entry name" value="LCCL domain"/>
    <property type="match status" value="1"/>
</dbReference>
<accession>A0A8C8DLX8</accession>
<dbReference type="Proteomes" id="UP000694383">
    <property type="component" value="Unplaced"/>
</dbReference>
<dbReference type="InterPro" id="IPR018378">
    <property type="entry name" value="C-type_lectin_CS"/>
</dbReference>
<dbReference type="Gene3D" id="3.10.100.10">
    <property type="entry name" value="Mannose-Binding Protein A, subunit A"/>
    <property type="match status" value="1"/>
</dbReference>
<proteinExistence type="predicted"/>
<feature type="transmembrane region" description="Helical" evidence="2">
    <location>
        <begin position="12"/>
        <end position="36"/>
    </location>
</feature>
<dbReference type="Pfam" id="PF03815">
    <property type="entry name" value="LCCL"/>
    <property type="match status" value="1"/>
</dbReference>
<dbReference type="InterPro" id="IPR004043">
    <property type="entry name" value="LCCL"/>
</dbReference>
<dbReference type="PROSITE" id="PS00615">
    <property type="entry name" value="C_TYPE_LECTIN_1"/>
    <property type="match status" value="1"/>
</dbReference>
<dbReference type="InterPro" id="IPR016186">
    <property type="entry name" value="C-type_lectin-like/link_sf"/>
</dbReference>
<evidence type="ECO:0000313" key="6">
    <source>
        <dbReference type="Proteomes" id="UP000694383"/>
    </source>
</evidence>
<keyword evidence="2" id="KW-0472">Membrane</keyword>
<evidence type="ECO:0000313" key="5">
    <source>
        <dbReference type="Ensembl" id="ENSOSIP00000015343.1"/>
    </source>
</evidence>
<reference evidence="5" key="1">
    <citation type="submission" date="2025-08" db="UniProtKB">
        <authorList>
            <consortium name="Ensembl"/>
        </authorList>
    </citation>
    <scope>IDENTIFICATION</scope>
</reference>
<dbReference type="Pfam" id="PF00059">
    <property type="entry name" value="Lectin_C"/>
    <property type="match status" value="1"/>
</dbReference>
<dbReference type="InterPro" id="IPR036609">
    <property type="entry name" value="LCCL_sf"/>
</dbReference>
<dbReference type="PANTHER" id="PTHR22803">
    <property type="entry name" value="MANNOSE, PHOSPHOLIPASE, LECTIN RECEPTOR RELATED"/>
    <property type="match status" value="1"/>
</dbReference>
<evidence type="ECO:0000259" key="4">
    <source>
        <dbReference type="PROSITE" id="PS50820"/>
    </source>
</evidence>
<protein>
    <recommendedName>
        <fullName evidence="7">C-type lectin domain-containing protein</fullName>
    </recommendedName>
</protein>
<dbReference type="GeneTree" id="ENSGT01150000286973"/>
<sequence length="218" mass="25473">MVYRGVSTCRFATLWSFYVFNKFTLFLFLLFFYYFFQDSNICAAAIHAGVVLNDNGGDFIWVFLSLAELRCPGLDWLEFGEFCYKPFGDRKTWQDAQRVCRDLGAELVSIMSMKEQSWVESYFYMATNNLWTGLNDLLVPGMFTWSDDFEVTFTYWAPGEPNNHNGFSEDCVEMLYETGRWNDKSCSELNNYICKKPKAHYPAGRLFHSLGAFLLIFY</sequence>
<organism evidence="5 6">
    <name type="scientific">Oryzias sinensis</name>
    <name type="common">Chinese medaka</name>
    <dbReference type="NCBI Taxonomy" id="183150"/>
    <lineage>
        <taxon>Eukaryota</taxon>
        <taxon>Metazoa</taxon>
        <taxon>Chordata</taxon>
        <taxon>Craniata</taxon>
        <taxon>Vertebrata</taxon>
        <taxon>Euteleostomi</taxon>
        <taxon>Actinopterygii</taxon>
        <taxon>Neopterygii</taxon>
        <taxon>Teleostei</taxon>
        <taxon>Neoteleostei</taxon>
        <taxon>Acanthomorphata</taxon>
        <taxon>Ovalentaria</taxon>
        <taxon>Atherinomorphae</taxon>
        <taxon>Beloniformes</taxon>
        <taxon>Adrianichthyidae</taxon>
        <taxon>Oryziinae</taxon>
        <taxon>Oryzias</taxon>
    </lineage>
</organism>
<keyword evidence="2" id="KW-0812">Transmembrane</keyword>
<dbReference type="SMART" id="SM00034">
    <property type="entry name" value="CLECT"/>
    <property type="match status" value="1"/>
</dbReference>
<dbReference type="InterPro" id="IPR050111">
    <property type="entry name" value="C-type_lectin/snaclec_domain"/>
</dbReference>
<dbReference type="SUPFAM" id="SSF56436">
    <property type="entry name" value="C-type lectin-like"/>
    <property type="match status" value="1"/>
</dbReference>
<dbReference type="PROSITE" id="PS50820">
    <property type="entry name" value="LCCL"/>
    <property type="match status" value="1"/>
</dbReference>
<keyword evidence="2" id="KW-1133">Transmembrane helix</keyword>
<dbReference type="InterPro" id="IPR001304">
    <property type="entry name" value="C-type_lectin-like"/>
</dbReference>
<evidence type="ECO:0008006" key="7">
    <source>
        <dbReference type="Google" id="ProtNLM"/>
    </source>
</evidence>
<keyword evidence="1" id="KW-1015">Disulfide bond</keyword>
<dbReference type="PROSITE" id="PS50041">
    <property type="entry name" value="C_TYPE_LECTIN_2"/>
    <property type="match status" value="1"/>
</dbReference>
<dbReference type="AlphaFoldDB" id="A0A8C8DLX8"/>
<evidence type="ECO:0000256" key="2">
    <source>
        <dbReference type="SAM" id="Phobius"/>
    </source>
</evidence>
<evidence type="ECO:0000259" key="3">
    <source>
        <dbReference type="PROSITE" id="PS50041"/>
    </source>
</evidence>
<dbReference type="Ensembl" id="ENSOSIT00000016226.1">
    <property type="protein sequence ID" value="ENSOSIP00000015343.1"/>
    <property type="gene ID" value="ENSOSIG00000008556.1"/>
</dbReference>
<feature type="domain" description="C-type lectin" evidence="3">
    <location>
        <begin position="79"/>
        <end position="195"/>
    </location>
</feature>
<reference evidence="5" key="2">
    <citation type="submission" date="2025-09" db="UniProtKB">
        <authorList>
            <consortium name="Ensembl"/>
        </authorList>
    </citation>
    <scope>IDENTIFICATION</scope>
</reference>
<feature type="domain" description="LCCL" evidence="4">
    <location>
        <begin position="14"/>
        <end position="57"/>
    </location>
</feature>
<keyword evidence="6" id="KW-1185">Reference proteome</keyword>
<evidence type="ECO:0000256" key="1">
    <source>
        <dbReference type="ARBA" id="ARBA00023157"/>
    </source>
</evidence>